<dbReference type="Proteomes" id="UP000609346">
    <property type="component" value="Unassembled WGS sequence"/>
</dbReference>
<evidence type="ECO:0000256" key="8">
    <source>
        <dbReference type="ARBA" id="ARBA00022840"/>
    </source>
</evidence>
<dbReference type="PANTHER" id="PTHR43553:SF24">
    <property type="entry name" value="ENERGY-COUPLING FACTOR TRANSPORTER ATP-BINDING PROTEIN ECFA1"/>
    <property type="match status" value="1"/>
</dbReference>
<evidence type="ECO:0000256" key="2">
    <source>
        <dbReference type="ARBA" id="ARBA00004202"/>
    </source>
</evidence>
<keyword evidence="10 12" id="KW-1133">Transmembrane helix</keyword>
<feature type="transmembrane region" description="Helical" evidence="12">
    <location>
        <begin position="368"/>
        <end position="386"/>
    </location>
</feature>
<evidence type="ECO:0000256" key="7">
    <source>
        <dbReference type="ARBA" id="ARBA00022741"/>
    </source>
</evidence>
<keyword evidence="5" id="KW-1003">Cell membrane</keyword>
<dbReference type="InterPro" id="IPR050095">
    <property type="entry name" value="ECF_ABC_transporter_ATP-bd"/>
</dbReference>
<dbReference type="PANTHER" id="PTHR43553">
    <property type="entry name" value="HEAVY METAL TRANSPORTER"/>
    <property type="match status" value="1"/>
</dbReference>
<dbReference type="PROSITE" id="PS00211">
    <property type="entry name" value="ABC_TRANSPORTER_1"/>
    <property type="match status" value="1"/>
</dbReference>
<gene>
    <name evidence="14" type="ORF">H8B09_06145</name>
</gene>
<evidence type="ECO:0000313" key="14">
    <source>
        <dbReference type="EMBL" id="MBD3918329.1"/>
    </source>
</evidence>
<name>A0ABR8MUX4_9BACL</name>
<evidence type="ECO:0000256" key="1">
    <source>
        <dbReference type="ARBA" id="ARBA00004141"/>
    </source>
</evidence>
<accession>A0ABR8MUX4</accession>
<evidence type="ECO:0000256" key="6">
    <source>
        <dbReference type="ARBA" id="ARBA00022692"/>
    </source>
</evidence>
<dbReference type="PROSITE" id="PS50893">
    <property type="entry name" value="ABC_TRANSPORTER_2"/>
    <property type="match status" value="1"/>
</dbReference>
<dbReference type="SMART" id="SM00382">
    <property type="entry name" value="AAA"/>
    <property type="match status" value="1"/>
</dbReference>
<evidence type="ECO:0000256" key="11">
    <source>
        <dbReference type="ARBA" id="ARBA00023136"/>
    </source>
</evidence>
<organism evidence="14 15">
    <name type="scientific">Paenibacillus terricola</name>
    <dbReference type="NCBI Taxonomy" id="2763503"/>
    <lineage>
        <taxon>Bacteria</taxon>
        <taxon>Bacillati</taxon>
        <taxon>Bacillota</taxon>
        <taxon>Bacilli</taxon>
        <taxon>Bacillales</taxon>
        <taxon>Paenibacillaceae</taxon>
        <taxon>Paenibacillus</taxon>
    </lineage>
</organism>
<keyword evidence="8 14" id="KW-0067">ATP-binding</keyword>
<evidence type="ECO:0000256" key="5">
    <source>
        <dbReference type="ARBA" id="ARBA00022475"/>
    </source>
</evidence>
<evidence type="ECO:0000256" key="9">
    <source>
        <dbReference type="ARBA" id="ARBA00022967"/>
    </source>
</evidence>
<dbReference type="InterPro" id="IPR003593">
    <property type="entry name" value="AAA+_ATPase"/>
</dbReference>
<proteinExistence type="inferred from homology"/>
<feature type="transmembrane region" description="Helical" evidence="12">
    <location>
        <begin position="398"/>
        <end position="420"/>
    </location>
</feature>
<feature type="transmembrane region" description="Helical" evidence="12">
    <location>
        <begin position="432"/>
        <end position="449"/>
    </location>
</feature>
<dbReference type="CDD" id="cd16914">
    <property type="entry name" value="EcfT"/>
    <property type="match status" value="1"/>
</dbReference>
<dbReference type="EMBL" id="JACXZA010000001">
    <property type="protein sequence ID" value="MBD3918329.1"/>
    <property type="molecule type" value="Genomic_DNA"/>
</dbReference>
<dbReference type="Gene3D" id="3.40.50.300">
    <property type="entry name" value="P-loop containing nucleotide triphosphate hydrolases"/>
    <property type="match status" value="1"/>
</dbReference>
<dbReference type="Pfam" id="PF00005">
    <property type="entry name" value="ABC_tran"/>
    <property type="match status" value="1"/>
</dbReference>
<dbReference type="RefSeq" id="WP_191202531.1">
    <property type="nucleotide sequence ID" value="NZ_JACXZA010000001.1"/>
</dbReference>
<keyword evidence="4" id="KW-0813">Transport</keyword>
<evidence type="ECO:0000259" key="13">
    <source>
        <dbReference type="PROSITE" id="PS50893"/>
    </source>
</evidence>
<reference evidence="14 15" key="1">
    <citation type="submission" date="2020-09" db="EMBL/GenBank/DDBJ databases">
        <title>Paenibacillus sp. strain PR3 16S rRNA gene Genome sequencing and assembly.</title>
        <authorList>
            <person name="Kim J."/>
        </authorList>
    </citation>
    <scope>NUCLEOTIDE SEQUENCE [LARGE SCALE GENOMIC DNA]</scope>
    <source>
        <strain evidence="14 15">PR3</strain>
    </source>
</reference>
<protein>
    <submittedName>
        <fullName evidence="14">ATP-binding cassette domain-containing protein</fullName>
    </submittedName>
</protein>
<dbReference type="InterPro" id="IPR003439">
    <property type="entry name" value="ABC_transporter-like_ATP-bd"/>
</dbReference>
<evidence type="ECO:0000256" key="3">
    <source>
        <dbReference type="ARBA" id="ARBA00005417"/>
    </source>
</evidence>
<keyword evidence="7" id="KW-0547">Nucleotide-binding</keyword>
<feature type="transmembrane region" description="Helical" evidence="12">
    <location>
        <begin position="557"/>
        <end position="581"/>
    </location>
</feature>
<dbReference type="CDD" id="cd03225">
    <property type="entry name" value="ABC_cobalt_CbiO_domain1"/>
    <property type="match status" value="1"/>
</dbReference>
<dbReference type="SUPFAM" id="SSF52540">
    <property type="entry name" value="P-loop containing nucleoside triphosphate hydrolases"/>
    <property type="match status" value="1"/>
</dbReference>
<comment type="similarity">
    <text evidence="3">Belongs to the ABC transporter superfamily.</text>
</comment>
<dbReference type="InterPro" id="IPR003339">
    <property type="entry name" value="ABC/ECF_trnsptr_transmembrane"/>
</dbReference>
<keyword evidence="6 12" id="KW-0812">Transmembrane</keyword>
<dbReference type="InterPro" id="IPR027417">
    <property type="entry name" value="P-loop_NTPase"/>
</dbReference>
<keyword evidence="9" id="KW-1278">Translocase</keyword>
<evidence type="ECO:0000256" key="4">
    <source>
        <dbReference type="ARBA" id="ARBA00022448"/>
    </source>
</evidence>
<evidence type="ECO:0000313" key="15">
    <source>
        <dbReference type="Proteomes" id="UP000609346"/>
    </source>
</evidence>
<dbReference type="InterPro" id="IPR015856">
    <property type="entry name" value="ABC_transpr_CbiO/EcfA_su"/>
</dbReference>
<feature type="domain" description="ABC transporter" evidence="13">
    <location>
        <begin position="7"/>
        <end position="243"/>
    </location>
</feature>
<comment type="caution">
    <text evidence="14">The sequence shown here is derived from an EMBL/GenBank/DDBJ whole genome shotgun (WGS) entry which is preliminary data.</text>
</comment>
<keyword evidence="15" id="KW-1185">Reference proteome</keyword>
<dbReference type="InterPro" id="IPR017871">
    <property type="entry name" value="ABC_transporter-like_CS"/>
</dbReference>
<evidence type="ECO:0000256" key="10">
    <source>
        <dbReference type="ARBA" id="ARBA00022989"/>
    </source>
</evidence>
<evidence type="ECO:0000256" key="12">
    <source>
        <dbReference type="SAM" id="Phobius"/>
    </source>
</evidence>
<dbReference type="Pfam" id="PF02361">
    <property type="entry name" value="CbiQ"/>
    <property type="match status" value="1"/>
</dbReference>
<keyword evidence="11 12" id="KW-0472">Membrane</keyword>
<dbReference type="GO" id="GO:0005524">
    <property type="term" value="F:ATP binding"/>
    <property type="evidence" value="ECO:0007669"/>
    <property type="project" value="UniProtKB-KW"/>
</dbReference>
<comment type="subcellular location">
    <subcellularLocation>
        <location evidence="2">Cell membrane</location>
        <topology evidence="2">Peripheral membrane protein</topology>
    </subcellularLocation>
    <subcellularLocation>
        <location evidence="1">Membrane</location>
        <topology evidence="1">Multi-pass membrane protein</topology>
    </subcellularLocation>
</comment>
<sequence>MRSNGSLHVHDLSVLVDGKTIVNALSAAFPAGRITLIVGHNGAGKSTVLETLAGLREPAGGIIQLADQQLWLKKKLNKEYLMQIGVSLQQSSAQWFLSTVADEFRYSMRPYQLSGEEMNARMEDALAAVGLESERFLERDPKTLSGGQQRRLSLAMLAACQPQWLLLDEPTAGLDADGIQQLCVLLMKHRAAGGSAIIVAHDLEVLLPISDAVLEIDNGSAVSIGIRPAVQYAASLAASTDSGPLPQPLETAAFLHQAGIKLPASDEAWMEPKALAAALTQQLLSGDHHAVAQSGSQAIVNPPDRPDSITDSEDAAVLITAANPSIQHTNRQAPRSNTRVIPSDRFDPRAVVLSYLLFATGILLQQNWWGLLVATLFASAFVWWPLRYTITPWRNAIILYIRMVIVFILFAGIKLTSIGYDWHPVVETGFRLSKLLVVMVTGLPIAALVTPIRLQRAIEQSLGWLRKIKLPIDALALTVALIFRFLPMIKQEWERFVRIAHARGKSTTRPGKLPARMLYAITAPFMLAMLRGADEMTDALEARGYGRMGGSTPTRGIVLRWSISDSKLTVVFGILFAILYWL</sequence>